<dbReference type="InterPro" id="IPR050098">
    <property type="entry name" value="TFPI/VKTCI-like"/>
</dbReference>
<evidence type="ECO:0000256" key="2">
    <source>
        <dbReference type="ARBA" id="ARBA00022900"/>
    </source>
</evidence>
<dbReference type="SMART" id="SM00131">
    <property type="entry name" value="KU"/>
    <property type="match status" value="1"/>
</dbReference>
<reference evidence="6 7" key="1">
    <citation type="journal article" date="2018" name="Gigascience">
        <title>Genomes of trombidid mites reveal novel predicted allergens and laterally-transferred genes associated with secondary metabolism.</title>
        <authorList>
            <person name="Dong X."/>
            <person name="Chaisiri K."/>
            <person name="Xia D."/>
            <person name="Armstrong S.D."/>
            <person name="Fang Y."/>
            <person name="Donnelly M.J."/>
            <person name="Kadowaki T."/>
            <person name="McGarry J.W."/>
            <person name="Darby A.C."/>
            <person name="Makepeace B.L."/>
        </authorList>
    </citation>
    <scope>NUCLEOTIDE SEQUENCE [LARGE SCALE GENOMIC DNA]</scope>
    <source>
        <strain evidence="6">UoL-UT</strain>
    </source>
</reference>
<keyword evidence="7" id="KW-1185">Reference proteome</keyword>
<dbReference type="InterPro" id="IPR002223">
    <property type="entry name" value="Kunitz_BPTI"/>
</dbReference>
<dbReference type="PRINTS" id="PR00759">
    <property type="entry name" value="BASICPTASE"/>
</dbReference>
<accession>A0A443SM93</accession>
<dbReference type="PANTHER" id="PTHR10083">
    <property type="entry name" value="KUNITZ-TYPE PROTEASE INHIBITOR-RELATED"/>
    <property type="match status" value="1"/>
</dbReference>
<keyword evidence="4" id="KW-0732">Signal</keyword>
<protein>
    <submittedName>
        <fullName evidence="6">Trophoblast Kunitz domain protein 1-like isoform X2</fullName>
    </submittedName>
</protein>
<evidence type="ECO:0000259" key="5">
    <source>
        <dbReference type="PROSITE" id="PS50279"/>
    </source>
</evidence>
<dbReference type="EMBL" id="NCKV01001277">
    <property type="protein sequence ID" value="RWS28644.1"/>
    <property type="molecule type" value="Genomic_DNA"/>
</dbReference>
<dbReference type="OrthoDB" id="4473401at2759"/>
<evidence type="ECO:0000313" key="7">
    <source>
        <dbReference type="Proteomes" id="UP000288716"/>
    </source>
</evidence>
<dbReference type="PROSITE" id="PS50279">
    <property type="entry name" value="BPTI_KUNITZ_2"/>
    <property type="match status" value="1"/>
</dbReference>
<dbReference type="AlphaFoldDB" id="A0A443SM93"/>
<evidence type="ECO:0000256" key="1">
    <source>
        <dbReference type="ARBA" id="ARBA00022690"/>
    </source>
</evidence>
<keyword evidence="2" id="KW-0722">Serine protease inhibitor</keyword>
<name>A0A443SM93_9ACAR</name>
<evidence type="ECO:0000256" key="3">
    <source>
        <dbReference type="ARBA" id="ARBA00023157"/>
    </source>
</evidence>
<dbReference type="VEuPathDB" id="VectorBase:LDEU003395"/>
<dbReference type="Pfam" id="PF00014">
    <property type="entry name" value="Kunitz_BPTI"/>
    <property type="match status" value="1"/>
</dbReference>
<proteinExistence type="predicted"/>
<dbReference type="Gene3D" id="4.10.410.10">
    <property type="entry name" value="Pancreatic trypsin inhibitor Kunitz domain"/>
    <property type="match status" value="1"/>
</dbReference>
<dbReference type="PANTHER" id="PTHR10083:SF374">
    <property type="entry name" value="BPTI_KUNITZ INHIBITOR DOMAIN-CONTAINING PROTEIN"/>
    <property type="match status" value="1"/>
</dbReference>
<keyword evidence="3" id="KW-1015">Disulfide bond</keyword>
<dbReference type="SUPFAM" id="SSF57362">
    <property type="entry name" value="BPTI-like"/>
    <property type="match status" value="1"/>
</dbReference>
<gene>
    <name evidence="6" type="ORF">B4U80_10944</name>
</gene>
<evidence type="ECO:0000256" key="4">
    <source>
        <dbReference type="SAM" id="SignalP"/>
    </source>
</evidence>
<feature type="signal peptide" evidence="4">
    <location>
        <begin position="1"/>
        <end position="20"/>
    </location>
</feature>
<comment type="caution">
    <text evidence="6">The sequence shown here is derived from an EMBL/GenBank/DDBJ whole genome shotgun (WGS) entry which is preliminary data.</text>
</comment>
<dbReference type="CDD" id="cd00109">
    <property type="entry name" value="Kunitz-type"/>
    <property type="match status" value="1"/>
</dbReference>
<dbReference type="InterPro" id="IPR036880">
    <property type="entry name" value="Kunitz_BPTI_sf"/>
</dbReference>
<keyword evidence="1" id="KW-0646">Protease inhibitor</keyword>
<feature type="domain" description="BPTI/Kunitz inhibitor" evidence="5">
    <location>
        <begin position="101"/>
        <end position="158"/>
    </location>
</feature>
<dbReference type="GO" id="GO:0004867">
    <property type="term" value="F:serine-type endopeptidase inhibitor activity"/>
    <property type="evidence" value="ECO:0007669"/>
    <property type="project" value="UniProtKB-KW"/>
</dbReference>
<dbReference type="PROSITE" id="PS00280">
    <property type="entry name" value="BPTI_KUNITZ_1"/>
    <property type="match status" value="1"/>
</dbReference>
<organism evidence="6 7">
    <name type="scientific">Leptotrombidium deliense</name>
    <dbReference type="NCBI Taxonomy" id="299467"/>
    <lineage>
        <taxon>Eukaryota</taxon>
        <taxon>Metazoa</taxon>
        <taxon>Ecdysozoa</taxon>
        <taxon>Arthropoda</taxon>
        <taxon>Chelicerata</taxon>
        <taxon>Arachnida</taxon>
        <taxon>Acari</taxon>
        <taxon>Acariformes</taxon>
        <taxon>Trombidiformes</taxon>
        <taxon>Prostigmata</taxon>
        <taxon>Anystina</taxon>
        <taxon>Parasitengona</taxon>
        <taxon>Trombiculoidea</taxon>
        <taxon>Trombiculidae</taxon>
        <taxon>Leptotrombidium</taxon>
    </lineage>
</organism>
<dbReference type="STRING" id="299467.A0A443SM93"/>
<dbReference type="GO" id="GO:0005615">
    <property type="term" value="C:extracellular space"/>
    <property type="evidence" value="ECO:0007669"/>
    <property type="project" value="TreeGrafter"/>
</dbReference>
<evidence type="ECO:0000313" key="6">
    <source>
        <dbReference type="EMBL" id="RWS28644.1"/>
    </source>
</evidence>
<dbReference type="Proteomes" id="UP000288716">
    <property type="component" value="Unassembled WGS sequence"/>
</dbReference>
<dbReference type="InterPro" id="IPR020901">
    <property type="entry name" value="Prtase_inh_Kunz-CS"/>
</dbReference>
<feature type="chain" id="PRO_5019446319" evidence="4">
    <location>
        <begin position="21"/>
        <end position="173"/>
    </location>
</feature>
<sequence length="173" mass="19379">MDNRLLYAISFIAALSIASAEEGKATDQVGNATKPPDNEPLSIFVDSQGRTKEEVDQDKLKMRPIFLTGSMLQSTVVSTFDRSLPEKERTKLLNANDTSFCMVTPDTGYWCDGSQGKGDYTTRYYFNKYTEKCRCFMYYGCDGNANNFETLNDCVDTCSAVGVEKSDICDYFP</sequence>